<dbReference type="AlphaFoldDB" id="A0A8H3A8V8"/>
<protein>
    <submittedName>
        <fullName evidence="1">Uncharacterized protein</fullName>
    </submittedName>
</protein>
<dbReference type="Proteomes" id="UP000663840">
    <property type="component" value="Unassembled WGS sequence"/>
</dbReference>
<proteinExistence type="predicted"/>
<dbReference type="Gene3D" id="3.40.50.2000">
    <property type="entry name" value="Glycogen Phosphorylase B"/>
    <property type="match status" value="1"/>
</dbReference>
<gene>
    <name evidence="1" type="ORF">RDB_LOCUS42087</name>
</gene>
<evidence type="ECO:0000313" key="2">
    <source>
        <dbReference type="Proteomes" id="UP000663840"/>
    </source>
</evidence>
<organism evidence="1 2">
    <name type="scientific">Rhizoctonia solani</name>
    <dbReference type="NCBI Taxonomy" id="456999"/>
    <lineage>
        <taxon>Eukaryota</taxon>
        <taxon>Fungi</taxon>
        <taxon>Dikarya</taxon>
        <taxon>Basidiomycota</taxon>
        <taxon>Agaricomycotina</taxon>
        <taxon>Agaricomycetes</taxon>
        <taxon>Cantharellales</taxon>
        <taxon>Ceratobasidiaceae</taxon>
        <taxon>Rhizoctonia</taxon>
    </lineage>
</organism>
<evidence type="ECO:0000313" key="1">
    <source>
        <dbReference type="EMBL" id="CAE6407903.1"/>
    </source>
</evidence>
<dbReference type="SUPFAM" id="SSF53756">
    <property type="entry name" value="UDP-Glycosyltransferase/glycogen phosphorylase"/>
    <property type="match status" value="1"/>
</dbReference>
<feature type="non-terminal residue" evidence="1">
    <location>
        <position position="1"/>
    </location>
</feature>
<name>A0A8H3A8V8_9AGAM</name>
<accession>A0A8H3A8V8</accession>
<sequence length="147" mass="16192">MLKHIDELVFCTTFEIEPISAASISTAFKRPVTPFFIGPAVDLVSARQPDDESAINEFLDRAYREHGAHSVIYVAFGTAFFPLPSTQPHLMAALDEIPKAGFKFVFALSSESAGVDQAWMDAHVEAGNAIFLKWANQTAVLEHPDRL</sequence>
<dbReference type="EMBL" id="CAJMWR010000914">
    <property type="protein sequence ID" value="CAE6407903.1"/>
    <property type="molecule type" value="Genomic_DNA"/>
</dbReference>
<reference evidence="1" key="1">
    <citation type="submission" date="2021-01" db="EMBL/GenBank/DDBJ databases">
        <authorList>
            <person name="Kaushik A."/>
        </authorList>
    </citation>
    <scope>NUCLEOTIDE SEQUENCE</scope>
    <source>
        <strain evidence="1">AG1-1A</strain>
    </source>
</reference>
<comment type="caution">
    <text evidence="1">The sequence shown here is derived from an EMBL/GenBank/DDBJ whole genome shotgun (WGS) entry which is preliminary data.</text>
</comment>